<comment type="caution">
    <text evidence="1">The sequence shown here is derived from an EMBL/GenBank/DDBJ whole genome shotgun (WGS) entry which is preliminary data.</text>
</comment>
<dbReference type="Proteomes" id="UP000237347">
    <property type="component" value="Unassembled WGS sequence"/>
</dbReference>
<sequence>HILRKGLDEAFCHVNLQAMLSCVFVAREFKMDDDEEEDL</sequence>
<evidence type="ECO:0000313" key="2">
    <source>
        <dbReference type="Proteomes" id="UP000237347"/>
    </source>
</evidence>
<reference evidence="1 2" key="1">
    <citation type="journal article" date="2018" name="Sci. Data">
        <title>The draft genome sequence of cork oak.</title>
        <authorList>
            <person name="Ramos A.M."/>
            <person name="Usie A."/>
            <person name="Barbosa P."/>
            <person name="Barros P.M."/>
            <person name="Capote T."/>
            <person name="Chaves I."/>
            <person name="Simoes F."/>
            <person name="Abreu I."/>
            <person name="Carrasquinho I."/>
            <person name="Faro C."/>
            <person name="Guimaraes J.B."/>
            <person name="Mendonca D."/>
            <person name="Nobrega F."/>
            <person name="Rodrigues L."/>
            <person name="Saibo N.J.M."/>
            <person name="Varela M.C."/>
            <person name="Egas C."/>
            <person name="Matos J."/>
            <person name="Miguel C.M."/>
            <person name="Oliveira M.M."/>
            <person name="Ricardo C.P."/>
            <person name="Goncalves S."/>
        </authorList>
    </citation>
    <scope>NUCLEOTIDE SEQUENCE [LARGE SCALE GENOMIC DNA]</scope>
    <source>
        <strain evidence="2">cv. HL8</strain>
    </source>
</reference>
<dbReference type="EMBL" id="PKMF04000149">
    <property type="protein sequence ID" value="KAK7846836.1"/>
    <property type="molecule type" value="Genomic_DNA"/>
</dbReference>
<evidence type="ECO:0000313" key="1">
    <source>
        <dbReference type="EMBL" id="KAK7846836.1"/>
    </source>
</evidence>
<organism evidence="1 2">
    <name type="scientific">Quercus suber</name>
    <name type="common">Cork oak</name>
    <dbReference type="NCBI Taxonomy" id="58331"/>
    <lineage>
        <taxon>Eukaryota</taxon>
        <taxon>Viridiplantae</taxon>
        <taxon>Streptophyta</taxon>
        <taxon>Embryophyta</taxon>
        <taxon>Tracheophyta</taxon>
        <taxon>Spermatophyta</taxon>
        <taxon>Magnoliopsida</taxon>
        <taxon>eudicotyledons</taxon>
        <taxon>Gunneridae</taxon>
        <taxon>Pentapetalae</taxon>
        <taxon>rosids</taxon>
        <taxon>fabids</taxon>
        <taxon>Fagales</taxon>
        <taxon>Fagaceae</taxon>
        <taxon>Quercus</taxon>
    </lineage>
</organism>
<gene>
    <name evidence="1" type="ORF">CFP56_007350</name>
</gene>
<dbReference type="AlphaFoldDB" id="A0AAW0L859"/>
<accession>A0AAW0L859</accession>
<protein>
    <submittedName>
        <fullName evidence="1">Uncharacterized protein</fullName>
    </submittedName>
</protein>
<feature type="non-terminal residue" evidence="1">
    <location>
        <position position="1"/>
    </location>
</feature>
<keyword evidence="2" id="KW-1185">Reference proteome</keyword>
<name>A0AAW0L859_QUESU</name>
<proteinExistence type="predicted"/>